<dbReference type="CDD" id="cd06261">
    <property type="entry name" value="TM_PBP2"/>
    <property type="match status" value="1"/>
</dbReference>
<dbReference type="OrthoDB" id="213352at2157"/>
<evidence type="ECO:0000256" key="4">
    <source>
        <dbReference type="ARBA" id="ARBA00022692"/>
    </source>
</evidence>
<gene>
    <name evidence="9" type="ORF">C448_05978</name>
</gene>
<dbReference type="PANTHER" id="PTHR32243">
    <property type="entry name" value="MALTOSE TRANSPORT SYSTEM PERMEASE-RELATED"/>
    <property type="match status" value="1"/>
</dbReference>
<dbReference type="GO" id="GO:0005886">
    <property type="term" value="C:plasma membrane"/>
    <property type="evidence" value="ECO:0007669"/>
    <property type="project" value="UniProtKB-SubCell"/>
</dbReference>
<reference evidence="9 10" key="1">
    <citation type="journal article" date="2014" name="PLoS Genet.">
        <title>Phylogenetically driven sequencing of extremely halophilic archaea reveals strategies for static and dynamic osmo-response.</title>
        <authorList>
            <person name="Becker E.A."/>
            <person name="Seitzer P.M."/>
            <person name="Tritt A."/>
            <person name="Larsen D."/>
            <person name="Krusor M."/>
            <person name="Yao A.I."/>
            <person name="Wu D."/>
            <person name="Madern D."/>
            <person name="Eisen J.A."/>
            <person name="Darling A.E."/>
            <person name="Facciotti M.T."/>
        </authorList>
    </citation>
    <scope>NUCLEOTIDE SEQUENCE [LARGE SCALE GENOMIC DNA]</scope>
    <source>
        <strain evidence="9 10">DSM 1307</strain>
    </source>
</reference>
<evidence type="ECO:0000256" key="3">
    <source>
        <dbReference type="ARBA" id="ARBA00022475"/>
    </source>
</evidence>
<dbReference type="SUPFAM" id="SSF161098">
    <property type="entry name" value="MetI-like"/>
    <property type="match status" value="2"/>
</dbReference>
<evidence type="ECO:0000256" key="5">
    <source>
        <dbReference type="ARBA" id="ARBA00022989"/>
    </source>
</evidence>
<dbReference type="EMBL" id="AOMC01000087">
    <property type="protein sequence ID" value="EMA46627.1"/>
    <property type="molecule type" value="Genomic_DNA"/>
</dbReference>
<keyword evidence="4 7" id="KW-0812">Transmembrane</keyword>
<evidence type="ECO:0000256" key="1">
    <source>
        <dbReference type="ARBA" id="ARBA00004651"/>
    </source>
</evidence>
<dbReference type="Proteomes" id="UP000011568">
    <property type="component" value="Unassembled WGS sequence"/>
</dbReference>
<feature type="domain" description="ABC transmembrane type-1" evidence="8">
    <location>
        <begin position="86"/>
        <end position="307"/>
    </location>
</feature>
<feature type="transmembrane region" description="Helical" evidence="7">
    <location>
        <begin position="292"/>
        <end position="312"/>
    </location>
</feature>
<dbReference type="STRING" id="931277.C448_05978"/>
<evidence type="ECO:0000313" key="9">
    <source>
        <dbReference type="EMBL" id="EMA46627.1"/>
    </source>
</evidence>
<evidence type="ECO:0000259" key="8">
    <source>
        <dbReference type="PROSITE" id="PS50928"/>
    </source>
</evidence>
<dbReference type="Pfam" id="PF00528">
    <property type="entry name" value="BPD_transp_1"/>
    <property type="match status" value="1"/>
</dbReference>
<feature type="transmembrane region" description="Helical" evidence="7">
    <location>
        <begin position="85"/>
        <end position="109"/>
    </location>
</feature>
<feature type="transmembrane region" description="Helical" evidence="7">
    <location>
        <begin position="24"/>
        <end position="49"/>
    </location>
</feature>
<keyword evidence="6 7" id="KW-0472">Membrane</keyword>
<sequence length="320" mass="35667">MFERIFGGPGGLIPNPIQKRVWKVALYVIALLVVIFVLTPLYMMIVVAVQTPETLFSGGQLTLIPPALSLENFKTLINETSTVSYFVNSVIITGASVLLSTALAVVSGYSLTRYDLAGKSIIARVVLFSYMISPIVLAIPLYIIFFRLKSIIARVVLFSYMISPIVLAIPLYIIFFRLGLLNQYISAVLAVTAISAPFSIWLMWQYFQNIPIAYEESAWTRGASRWRAARDIVLPLARPGYISVAIFAFAVAWNDYTMVKVVLNDQALYPLTVGSELIFQEVFVGWGEQMSMMLIMSFPPFLVAAFLQNYLLQGFNLGHG</sequence>
<dbReference type="InterPro" id="IPR000515">
    <property type="entry name" value="MetI-like"/>
</dbReference>
<name>M0MLR6_HALMO</name>
<protein>
    <submittedName>
        <fullName evidence="9">Sugar ABC transporter permease</fullName>
    </submittedName>
</protein>
<comment type="similarity">
    <text evidence="7">Belongs to the binding-protein-dependent transport system permease family.</text>
</comment>
<keyword evidence="2 7" id="KW-0813">Transport</keyword>
<dbReference type="GO" id="GO:0055085">
    <property type="term" value="P:transmembrane transport"/>
    <property type="evidence" value="ECO:0007669"/>
    <property type="project" value="InterPro"/>
</dbReference>
<comment type="subcellular location">
    <subcellularLocation>
        <location evidence="1 7">Cell membrane</location>
        <topology evidence="1 7">Multi-pass membrane protein</topology>
    </subcellularLocation>
</comment>
<keyword evidence="3" id="KW-1003">Cell membrane</keyword>
<keyword evidence="5 7" id="KW-1133">Transmembrane helix</keyword>
<feature type="transmembrane region" description="Helical" evidence="7">
    <location>
        <begin position="184"/>
        <end position="204"/>
    </location>
</feature>
<dbReference type="PANTHER" id="PTHR32243:SF18">
    <property type="entry name" value="INNER MEMBRANE ABC TRANSPORTER PERMEASE PROTEIN YCJP"/>
    <property type="match status" value="1"/>
</dbReference>
<proteinExistence type="inferred from homology"/>
<accession>M0MLR6</accession>
<dbReference type="AlphaFoldDB" id="M0MLR6"/>
<evidence type="ECO:0000256" key="7">
    <source>
        <dbReference type="RuleBase" id="RU363032"/>
    </source>
</evidence>
<keyword evidence="10" id="KW-1185">Reference proteome</keyword>
<feature type="transmembrane region" description="Helical" evidence="7">
    <location>
        <begin position="157"/>
        <end position="178"/>
    </location>
</feature>
<evidence type="ECO:0000256" key="2">
    <source>
        <dbReference type="ARBA" id="ARBA00022448"/>
    </source>
</evidence>
<evidence type="ECO:0000313" key="10">
    <source>
        <dbReference type="Proteomes" id="UP000011568"/>
    </source>
</evidence>
<dbReference type="eggNOG" id="arCOG00159">
    <property type="taxonomic scope" value="Archaea"/>
</dbReference>
<dbReference type="RefSeq" id="WP_004052712.1">
    <property type="nucleotide sequence ID" value="NZ_AOMC01000087.1"/>
</dbReference>
<evidence type="ECO:0000256" key="6">
    <source>
        <dbReference type="ARBA" id="ARBA00023136"/>
    </source>
</evidence>
<dbReference type="InterPro" id="IPR050901">
    <property type="entry name" value="BP-dep_ABC_trans_perm"/>
</dbReference>
<dbReference type="Gene3D" id="1.10.3720.10">
    <property type="entry name" value="MetI-like"/>
    <property type="match status" value="2"/>
</dbReference>
<comment type="caution">
    <text evidence="9">The sequence shown here is derived from an EMBL/GenBank/DDBJ whole genome shotgun (WGS) entry which is preliminary data.</text>
</comment>
<feature type="transmembrane region" description="Helical" evidence="7">
    <location>
        <begin position="232"/>
        <end position="253"/>
    </location>
</feature>
<dbReference type="PROSITE" id="PS50928">
    <property type="entry name" value="ABC_TM1"/>
    <property type="match status" value="1"/>
</dbReference>
<organism evidence="9 10">
    <name type="scientific">Halococcus morrhuae DSM 1307</name>
    <dbReference type="NCBI Taxonomy" id="931277"/>
    <lineage>
        <taxon>Archaea</taxon>
        <taxon>Methanobacteriati</taxon>
        <taxon>Methanobacteriota</taxon>
        <taxon>Stenosarchaea group</taxon>
        <taxon>Halobacteria</taxon>
        <taxon>Halobacteriales</taxon>
        <taxon>Halococcaceae</taxon>
        <taxon>Halococcus</taxon>
    </lineage>
</organism>
<feature type="transmembrane region" description="Helical" evidence="7">
    <location>
        <begin position="121"/>
        <end position="145"/>
    </location>
</feature>
<dbReference type="InterPro" id="IPR035906">
    <property type="entry name" value="MetI-like_sf"/>
</dbReference>